<organism evidence="1 2">
    <name type="scientific">Dermacentor silvarum</name>
    <name type="common">Tick</name>
    <dbReference type="NCBI Taxonomy" id="543639"/>
    <lineage>
        <taxon>Eukaryota</taxon>
        <taxon>Metazoa</taxon>
        <taxon>Ecdysozoa</taxon>
        <taxon>Arthropoda</taxon>
        <taxon>Chelicerata</taxon>
        <taxon>Arachnida</taxon>
        <taxon>Acari</taxon>
        <taxon>Parasitiformes</taxon>
        <taxon>Ixodida</taxon>
        <taxon>Ixodoidea</taxon>
        <taxon>Ixodidae</taxon>
        <taxon>Rhipicephalinae</taxon>
        <taxon>Dermacentor</taxon>
    </lineage>
</organism>
<accession>A0ACB8E105</accession>
<evidence type="ECO:0000313" key="1">
    <source>
        <dbReference type="EMBL" id="KAH7980479.1"/>
    </source>
</evidence>
<keyword evidence="2" id="KW-1185">Reference proteome</keyword>
<dbReference type="EMBL" id="CM023470">
    <property type="protein sequence ID" value="KAH7980479.1"/>
    <property type="molecule type" value="Genomic_DNA"/>
</dbReference>
<reference evidence="1" key="1">
    <citation type="submission" date="2020-05" db="EMBL/GenBank/DDBJ databases">
        <title>Large-scale comparative analyses of tick genomes elucidate their genetic diversity and vector capacities.</title>
        <authorList>
            <person name="Jia N."/>
            <person name="Wang J."/>
            <person name="Shi W."/>
            <person name="Du L."/>
            <person name="Sun Y."/>
            <person name="Zhan W."/>
            <person name="Jiang J."/>
            <person name="Wang Q."/>
            <person name="Zhang B."/>
            <person name="Ji P."/>
            <person name="Sakyi L.B."/>
            <person name="Cui X."/>
            <person name="Yuan T."/>
            <person name="Jiang B."/>
            <person name="Yang W."/>
            <person name="Lam T.T.-Y."/>
            <person name="Chang Q."/>
            <person name="Ding S."/>
            <person name="Wang X."/>
            <person name="Zhu J."/>
            <person name="Ruan X."/>
            <person name="Zhao L."/>
            <person name="Wei J."/>
            <person name="Que T."/>
            <person name="Du C."/>
            <person name="Cheng J."/>
            <person name="Dai P."/>
            <person name="Han X."/>
            <person name="Huang E."/>
            <person name="Gao Y."/>
            <person name="Liu J."/>
            <person name="Shao H."/>
            <person name="Ye R."/>
            <person name="Li L."/>
            <person name="Wei W."/>
            <person name="Wang X."/>
            <person name="Wang C."/>
            <person name="Yang T."/>
            <person name="Huo Q."/>
            <person name="Li W."/>
            <person name="Guo W."/>
            <person name="Chen H."/>
            <person name="Zhou L."/>
            <person name="Ni X."/>
            <person name="Tian J."/>
            <person name="Zhou Y."/>
            <person name="Sheng Y."/>
            <person name="Liu T."/>
            <person name="Pan Y."/>
            <person name="Xia L."/>
            <person name="Li J."/>
            <person name="Zhao F."/>
            <person name="Cao W."/>
        </authorList>
    </citation>
    <scope>NUCLEOTIDE SEQUENCE</scope>
    <source>
        <strain evidence="1">Dsil-2018</strain>
    </source>
</reference>
<dbReference type="Proteomes" id="UP000821865">
    <property type="component" value="Chromosome 1"/>
</dbReference>
<comment type="caution">
    <text evidence="1">The sequence shown here is derived from an EMBL/GenBank/DDBJ whole genome shotgun (WGS) entry which is preliminary data.</text>
</comment>
<gene>
    <name evidence="1" type="ORF">HPB49_016451</name>
</gene>
<name>A0ACB8E105_DERSI</name>
<sequence length="420" mass="47983">MTPQLFDRLFSFVAADLVRLPLNSEPLEPGERLAITLSYLATGHDICRIARAYRVGLETARQCVHFTCQAIWLRLKDRFMRGKYSIVLMAVVDSSCKYVLIDVGAEGRPSDGDMFKNSNFGKALIGGKLAIPSLGLLPGTATGVPYVFVGDREFQLRKDFMRPFPERYVKDEQNVFNYRVSRVRRCAENAFGLTAARWRILLRTINLLPIEVDLVVKAACVLHNFLTVLNPHSDRYTDQEDGFGNVVAGHWRQGIQAAPGDDRVPQFFPLEATHSRNFDTEAACARNHFTAYFCSEAGEVACQWHQPDISKEGIRGRFHQYFIDGTTLDCSQWQKDFNNCMLWRKKKDLDALNAVVKSEEKRKHDRLKASRDNDVWQLRSEPPEDWNAPVPDWMAKKFEQSYIALTKKNEQENKSSCCIS</sequence>
<evidence type="ECO:0000313" key="2">
    <source>
        <dbReference type="Proteomes" id="UP000821865"/>
    </source>
</evidence>
<proteinExistence type="predicted"/>
<protein>
    <submittedName>
        <fullName evidence="1">Uncharacterized protein</fullName>
    </submittedName>
</protein>